<evidence type="ECO:0008006" key="3">
    <source>
        <dbReference type="Google" id="ProtNLM"/>
    </source>
</evidence>
<organism evidence="1 2">
    <name type="scientific">Streptomyces luteoverticillatus</name>
    <name type="common">Streptoverticillium luteoverticillatus</name>
    <dbReference type="NCBI Taxonomy" id="66425"/>
    <lineage>
        <taxon>Bacteria</taxon>
        <taxon>Bacillati</taxon>
        <taxon>Actinomycetota</taxon>
        <taxon>Actinomycetes</taxon>
        <taxon>Kitasatosporales</taxon>
        <taxon>Streptomycetaceae</taxon>
        <taxon>Streptomyces</taxon>
    </lineage>
</organism>
<dbReference type="RefSeq" id="WP_126912615.1">
    <property type="nucleotide sequence ID" value="NZ_CP034587.1"/>
</dbReference>
<dbReference type="OrthoDB" id="4107102at2"/>
<accession>A0A3Q9FS75</accession>
<evidence type="ECO:0000313" key="1">
    <source>
        <dbReference type="EMBL" id="AZQ70050.1"/>
    </source>
</evidence>
<reference evidence="1 2" key="1">
    <citation type="submission" date="2018-12" db="EMBL/GenBank/DDBJ databases">
        <title>The whole draft genome of Streptomyce luteoverticillatus CGMCC 15060.</title>
        <authorList>
            <person name="Feng Z."/>
            <person name="Chen G."/>
            <person name="Zhang J."/>
            <person name="Zhu H."/>
            <person name="Yu X."/>
            <person name="Zhang W."/>
            <person name="Zhang X."/>
        </authorList>
    </citation>
    <scope>NUCLEOTIDE SEQUENCE [LARGE SCALE GENOMIC DNA]</scope>
    <source>
        <strain evidence="1 2">CGMCC 15060</strain>
    </source>
</reference>
<sequence>MIHVSETLITHSVEEFLTAEEIARLNKLVDAHLDEVPWTVARAARYEELFPVPEVQDVLAEAARRALPAVRRVAPSLAGCTPWGMYQGAVGDRVPPHLHGLDRHAFDGPRRVARLAVVVRAAERGGDFFIDTTSSGSVWCGGEAEPQETDFAMGMHFTRRPGPGHGVQEADWLAGTPRARWTVDAPVGTAVVYGAQLVHGVTPVVRGTLRKFVTSLTEPAGHG</sequence>
<dbReference type="Proteomes" id="UP000267900">
    <property type="component" value="Chromosome"/>
</dbReference>
<gene>
    <name evidence="1" type="ORF">EKH77_01420</name>
</gene>
<dbReference type="EMBL" id="CP034587">
    <property type="protein sequence ID" value="AZQ70050.1"/>
    <property type="molecule type" value="Genomic_DNA"/>
</dbReference>
<protein>
    <recommendedName>
        <fullName evidence="3">2OG-Fe(II) oxygenase</fullName>
    </recommendedName>
</protein>
<keyword evidence="2" id="KW-1185">Reference proteome</keyword>
<name>A0A3Q9FS75_STRLT</name>
<evidence type="ECO:0000313" key="2">
    <source>
        <dbReference type="Proteomes" id="UP000267900"/>
    </source>
</evidence>
<proteinExistence type="predicted"/>
<dbReference type="AlphaFoldDB" id="A0A3Q9FS75"/>